<evidence type="ECO:0000313" key="1">
    <source>
        <dbReference type="EMBL" id="RUA22382.1"/>
    </source>
</evidence>
<accession>A0A432JIS9</accession>
<dbReference type="AlphaFoldDB" id="A0A432JIS9"/>
<sequence>MGRQSSDREVVYAEINSQDGLPLYFMGTGRCKAEREVIEANLREDAKTPQYRKQIRAARTQPEIERYRRVKELAFHRGLQ</sequence>
<gene>
    <name evidence="1" type="ORF">DSL92_06300</name>
</gene>
<dbReference type="EMBL" id="RXHI01000018">
    <property type="protein sequence ID" value="RUA22382.1"/>
    <property type="molecule type" value="Genomic_DNA"/>
</dbReference>
<comment type="caution">
    <text evidence="1">The sequence shown here is derived from an EMBL/GenBank/DDBJ whole genome shotgun (WGS) entry which is preliminary data.</text>
</comment>
<proteinExistence type="predicted"/>
<name>A0A432JIS9_9GAMM</name>
<organism evidence="1">
    <name type="scientific">Billgrantia gudaonensis</name>
    <dbReference type="NCBI Taxonomy" id="376427"/>
    <lineage>
        <taxon>Bacteria</taxon>
        <taxon>Pseudomonadati</taxon>
        <taxon>Pseudomonadota</taxon>
        <taxon>Gammaproteobacteria</taxon>
        <taxon>Oceanospirillales</taxon>
        <taxon>Halomonadaceae</taxon>
        <taxon>Billgrantia</taxon>
    </lineage>
</organism>
<reference evidence="1" key="1">
    <citation type="submission" date="2018-12" db="EMBL/GenBank/DDBJ databases">
        <authorList>
            <person name="Jadhav K."/>
            <person name="Kushwaha B."/>
            <person name="Jadhav I."/>
        </authorList>
    </citation>
    <scope>NUCLEOTIDE SEQUENCE [LARGE SCALE GENOMIC DNA]</scope>
    <source>
        <strain evidence="1">SBS 10</strain>
    </source>
</reference>
<protein>
    <submittedName>
        <fullName evidence="1">Uncharacterized protein</fullName>
    </submittedName>
</protein>